<organism evidence="2 3">
    <name type="scientific">Botryotinia convoluta</name>
    <dbReference type="NCBI Taxonomy" id="54673"/>
    <lineage>
        <taxon>Eukaryota</taxon>
        <taxon>Fungi</taxon>
        <taxon>Dikarya</taxon>
        <taxon>Ascomycota</taxon>
        <taxon>Pezizomycotina</taxon>
        <taxon>Leotiomycetes</taxon>
        <taxon>Helotiales</taxon>
        <taxon>Sclerotiniaceae</taxon>
        <taxon>Botryotinia</taxon>
    </lineage>
</organism>
<dbReference type="PANTHER" id="PTHR37577">
    <property type="entry name" value="INTEGRAL MEMBRANE PROTEIN"/>
    <property type="match status" value="1"/>
</dbReference>
<dbReference type="OrthoDB" id="5427664at2759"/>
<dbReference type="InterPro" id="IPR053018">
    <property type="entry name" value="Elsinochrome_Biosynth-Asso"/>
</dbReference>
<proteinExistence type="predicted"/>
<keyword evidence="1" id="KW-1133">Transmembrane helix</keyword>
<evidence type="ECO:0000313" key="2">
    <source>
        <dbReference type="EMBL" id="TGO47192.1"/>
    </source>
</evidence>
<sequence>MSSGDTQAEEWNCTSYPALVANPDIGGIGTILAFVISVYLTLICCVAKARIDHLRSPDKDTPRLDVWSFALGNVILNFSDQQVALGIAVLIAGVSQLSSRLDSYHWQTVLNLASFSSFTHILTLTALRAENRSNNKIKVIRVVAMGVLAVILMCMVYTAGWLGWLSFALVWGTVRIFTIRNLPNSQGNLDSSESMSAILSEENDWVFGQTRANSLEETYSSPPDAMSLRKKIFTDAQTSPDTSSDYERLPSSIDLSQTYTTTSTNMCILEWPL</sequence>
<dbReference type="EMBL" id="PQXN01000288">
    <property type="protein sequence ID" value="TGO47192.1"/>
    <property type="molecule type" value="Genomic_DNA"/>
</dbReference>
<feature type="transmembrane region" description="Helical" evidence="1">
    <location>
        <begin position="25"/>
        <end position="46"/>
    </location>
</feature>
<gene>
    <name evidence="2" type="ORF">BCON_0289g00100</name>
</gene>
<comment type="caution">
    <text evidence="2">The sequence shown here is derived from an EMBL/GenBank/DDBJ whole genome shotgun (WGS) entry which is preliminary data.</text>
</comment>
<protein>
    <submittedName>
        <fullName evidence="2">Uncharacterized protein</fullName>
    </submittedName>
</protein>
<keyword evidence="1" id="KW-0472">Membrane</keyword>
<name>A0A4Z1HIY3_9HELO</name>
<feature type="transmembrane region" description="Helical" evidence="1">
    <location>
        <begin position="139"/>
        <end position="158"/>
    </location>
</feature>
<evidence type="ECO:0000313" key="3">
    <source>
        <dbReference type="Proteomes" id="UP000297527"/>
    </source>
</evidence>
<accession>A0A4Z1HIY3</accession>
<keyword evidence="1" id="KW-0812">Transmembrane</keyword>
<evidence type="ECO:0000256" key="1">
    <source>
        <dbReference type="SAM" id="Phobius"/>
    </source>
</evidence>
<dbReference type="AlphaFoldDB" id="A0A4Z1HIY3"/>
<dbReference type="Proteomes" id="UP000297527">
    <property type="component" value="Unassembled WGS sequence"/>
</dbReference>
<keyword evidence="3" id="KW-1185">Reference proteome</keyword>
<dbReference type="PANTHER" id="PTHR37577:SF1">
    <property type="entry name" value="INTEGRAL MEMBRANE PROTEIN"/>
    <property type="match status" value="1"/>
</dbReference>
<reference evidence="2 3" key="1">
    <citation type="submission" date="2017-12" db="EMBL/GenBank/DDBJ databases">
        <title>Comparative genomics of Botrytis spp.</title>
        <authorList>
            <person name="Valero-Jimenez C.A."/>
            <person name="Tapia P."/>
            <person name="Veloso J."/>
            <person name="Silva-Moreno E."/>
            <person name="Staats M."/>
            <person name="Valdes J.H."/>
            <person name="Van Kan J.A.L."/>
        </authorList>
    </citation>
    <scope>NUCLEOTIDE SEQUENCE [LARGE SCALE GENOMIC DNA]</scope>
    <source>
        <strain evidence="2 3">MUCL11595</strain>
    </source>
</reference>